<dbReference type="Gene3D" id="1.20.1270.50">
    <property type="entry name" value="Glycoside hydrolase family 38, central domain"/>
    <property type="match status" value="1"/>
</dbReference>
<dbReference type="InterPro" id="IPR028995">
    <property type="entry name" value="Glyco_hydro_57/38_cen_sf"/>
</dbReference>
<dbReference type="InterPro" id="IPR011330">
    <property type="entry name" value="Glyco_hydro/deAcase_b/a-brl"/>
</dbReference>
<evidence type="ECO:0000313" key="6">
    <source>
        <dbReference type="EMBL" id="WNR46007.1"/>
    </source>
</evidence>
<dbReference type="InterPro" id="IPR000602">
    <property type="entry name" value="Glyco_hydro_38_N"/>
</dbReference>
<dbReference type="KEGG" id="proo:MJB10_07905"/>
<evidence type="ECO:0000256" key="4">
    <source>
        <dbReference type="ARBA" id="ARBA00023295"/>
    </source>
</evidence>
<dbReference type="PANTHER" id="PTHR46017">
    <property type="entry name" value="ALPHA-MANNOSIDASE 2C1"/>
    <property type="match status" value="1"/>
</dbReference>
<gene>
    <name evidence="6" type="ORF">MJB10_07905</name>
</gene>
<feature type="domain" description="Glycoside hydrolase family 38 central" evidence="5">
    <location>
        <begin position="276"/>
        <end position="348"/>
    </location>
</feature>
<keyword evidence="3 6" id="KW-0378">Hydrolase</keyword>
<dbReference type="Gene3D" id="3.20.110.10">
    <property type="entry name" value="Glycoside hydrolase 38, N terminal domain"/>
    <property type="match status" value="1"/>
</dbReference>
<dbReference type="Pfam" id="PF09261">
    <property type="entry name" value="Alpha-mann_mid"/>
    <property type="match status" value="1"/>
</dbReference>
<evidence type="ECO:0000256" key="2">
    <source>
        <dbReference type="ARBA" id="ARBA00022723"/>
    </source>
</evidence>
<keyword evidence="2" id="KW-0479">Metal-binding</keyword>
<evidence type="ECO:0000313" key="7">
    <source>
        <dbReference type="Proteomes" id="UP001304650"/>
    </source>
</evidence>
<evidence type="ECO:0000259" key="5">
    <source>
        <dbReference type="SMART" id="SM00872"/>
    </source>
</evidence>
<dbReference type="InterPro" id="IPR037094">
    <property type="entry name" value="Glyco_hydro_38_cen_sf"/>
</dbReference>
<dbReference type="InterPro" id="IPR015341">
    <property type="entry name" value="Glyco_hydro_38_cen"/>
</dbReference>
<keyword evidence="7" id="KW-1185">Reference proteome</keyword>
<dbReference type="Pfam" id="PF07748">
    <property type="entry name" value="Glyco_hydro_38C"/>
    <property type="match status" value="1"/>
</dbReference>
<dbReference type="InterPro" id="IPR011013">
    <property type="entry name" value="Gal_mutarotase_sf_dom"/>
</dbReference>
<name>A0AA96LPS5_9BACL</name>
<dbReference type="Pfam" id="PF01074">
    <property type="entry name" value="Glyco_hydro_38N"/>
    <property type="match status" value="1"/>
</dbReference>
<dbReference type="PANTHER" id="PTHR46017:SF1">
    <property type="entry name" value="ALPHA-MANNOSIDASE 2C1"/>
    <property type="match status" value="1"/>
</dbReference>
<dbReference type="InterPro" id="IPR041147">
    <property type="entry name" value="GH38_C"/>
</dbReference>
<protein>
    <submittedName>
        <fullName evidence="6">Glycoside hydrolase family 38 C-terminal domain-containing protein</fullName>
    </submittedName>
</protein>
<sequence>MKPMKKTYMVVAITHIDLSWKKNECEMAELFDIFIIRLLDSLEQYPAFTYVLEQAYHYRSLQQRRPDLLERLKRFVQEGRLEVVGGMASTLETNVPNGECYVRNQSIGTQWMRETFGVTPTTGWLVDTFGIHAQVPQILKQFGQTHLLANRFGGTSHHDVFRARGLDGTETIVVGWHSYSSYVAPLHVAKADCSDWQAVDTLFARAEQLQGEGPFIVIPFVENEMMLGLHHMEQVRHRQEENGNEEWKLALPRDYFQALEVKRHSLPVVHSDLNPEFTGTFALRTEIRTTNRRVETLLLEAEKWNALAGGLPSNLLEEAWWGMAYAQFHDVFTGSHPTPIFRDLMVRYGQMESSAQTVLSQSERRLNSTHTIPTIGANHSHYTIMNGLPWDRVDLITLPLRETESNVTNVNLGDGQAPFEIRDGQLHVRASVPAAGAIGCVVEYESGVRLDEVKAEEVTSGIIENEHLLLECDTLGIKRFVLKHSGVTLIENAANFLVIQPDTGSFQIEHPNGGEVSSTVCRLHIRQFEATPICQRLLLSGEFPKLPWAGNGNKLHFELEFMLLAGKPRLDIGVKLKWQGEQSRIRFKLATALSTSEAIYEIPFGTVRRKPYIETKTAKGEWPAHRFVAIEDGEKGIALINTGVVGAEIVAPGTLAATLLRAPQSIWANVPIDAQSSQHGEHTFTFALVPYNGSWHESHVLEMAQEVNNPLQAIASQSILPAVSHVRLEPSHVVLSAIQAAADHSGELIVRVYETAGLEGNLKLFVLGAEAAWASDLQETKHEQISCMDDHVTAPIRPFEIKTIRIARRVTV</sequence>
<accession>A0AA96LPS5</accession>
<dbReference type="GO" id="GO:0004559">
    <property type="term" value="F:alpha-mannosidase activity"/>
    <property type="evidence" value="ECO:0007669"/>
    <property type="project" value="InterPro"/>
</dbReference>
<dbReference type="Gene3D" id="2.70.98.30">
    <property type="entry name" value="Golgi alpha-mannosidase II, domain 4"/>
    <property type="match status" value="1"/>
</dbReference>
<dbReference type="InterPro" id="IPR027291">
    <property type="entry name" value="Glyco_hydro_38_N_sf"/>
</dbReference>
<evidence type="ECO:0000256" key="3">
    <source>
        <dbReference type="ARBA" id="ARBA00022801"/>
    </source>
</evidence>
<dbReference type="InterPro" id="IPR011682">
    <property type="entry name" value="Glyco_hydro_38_C"/>
</dbReference>
<keyword evidence="4" id="KW-0326">Glycosidase</keyword>
<dbReference type="SUPFAM" id="SSF88688">
    <property type="entry name" value="Families 57/38 glycoside transferase middle domain"/>
    <property type="match status" value="1"/>
</dbReference>
<dbReference type="GO" id="GO:0006013">
    <property type="term" value="P:mannose metabolic process"/>
    <property type="evidence" value="ECO:0007669"/>
    <property type="project" value="InterPro"/>
</dbReference>
<reference evidence="6" key="1">
    <citation type="submission" date="2022-02" db="EMBL/GenBank/DDBJ databases">
        <title>Paenibacillus sp. MBLB1832 Whole Genome Shotgun Sequencing.</title>
        <authorList>
            <person name="Hwang C.Y."/>
            <person name="Cho E.-S."/>
            <person name="Seo M.-J."/>
        </authorList>
    </citation>
    <scope>NUCLEOTIDE SEQUENCE</scope>
    <source>
        <strain evidence="6">MBLB1832</strain>
    </source>
</reference>
<dbReference type="GO" id="GO:0009313">
    <property type="term" value="P:oligosaccharide catabolic process"/>
    <property type="evidence" value="ECO:0007669"/>
    <property type="project" value="TreeGrafter"/>
</dbReference>
<dbReference type="Gene3D" id="2.60.40.2220">
    <property type="match status" value="1"/>
</dbReference>
<comment type="similarity">
    <text evidence="1">Belongs to the glycosyl hydrolase 38 family.</text>
</comment>
<dbReference type="SMART" id="SM00872">
    <property type="entry name" value="Alpha-mann_mid"/>
    <property type="match status" value="1"/>
</dbReference>
<dbReference type="GO" id="GO:0046872">
    <property type="term" value="F:metal ion binding"/>
    <property type="evidence" value="ECO:0007669"/>
    <property type="project" value="UniProtKB-KW"/>
</dbReference>
<dbReference type="GO" id="GO:0030246">
    <property type="term" value="F:carbohydrate binding"/>
    <property type="evidence" value="ECO:0007669"/>
    <property type="project" value="InterPro"/>
</dbReference>
<proteinExistence type="inferred from homology"/>
<dbReference type="Pfam" id="PF17677">
    <property type="entry name" value="Glyco_hydro38C2"/>
    <property type="match status" value="1"/>
</dbReference>
<evidence type="ECO:0000256" key="1">
    <source>
        <dbReference type="ARBA" id="ARBA00009792"/>
    </source>
</evidence>
<dbReference type="RefSeq" id="WP_314803243.1">
    <property type="nucleotide sequence ID" value="NZ_CP130319.1"/>
</dbReference>
<dbReference type="AlphaFoldDB" id="A0AA96LPS5"/>
<dbReference type="SUPFAM" id="SSF74650">
    <property type="entry name" value="Galactose mutarotase-like"/>
    <property type="match status" value="1"/>
</dbReference>
<organism evidence="6 7">
    <name type="scientific">Paenibacillus roseopurpureus</name>
    <dbReference type="NCBI Taxonomy" id="2918901"/>
    <lineage>
        <taxon>Bacteria</taxon>
        <taxon>Bacillati</taxon>
        <taxon>Bacillota</taxon>
        <taxon>Bacilli</taxon>
        <taxon>Bacillales</taxon>
        <taxon>Paenibacillaceae</taxon>
        <taxon>Paenibacillus</taxon>
    </lineage>
</organism>
<dbReference type="Proteomes" id="UP001304650">
    <property type="component" value="Chromosome"/>
</dbReference>
<dbReference type="EMBL" id="CP130319">
    <property type="protein sequence ID" value="WNR46007.1"/>
    <property type="molecule type" value="Genomic_DNA"/>
</dbReference>
<dbReference type="SUPFAM" id="SSF88713">
    <property type="entry name" value="Glycoside hydrolase/deacetylase"/>
    <property type="match status" value="1"/>
</dbReference>